<keyword evidence="1" id="KW-1133">Transmembrane helix</keyword>
<dbReference type="Pfam" id="PF07676">
    <property type="entry name" value="PD40"/>
    <property type="match status" value="1"/>
</dbReference>
<dbReference type="InterPro" id="IPR011659">
    <property type="entry name" value="WD40"/>
</dbReference>
<dbReference type="AlphaFoldDB" id="A0A7C4Q4H1"/>
<comment type="caution">
    <text evidence="2">The sequence shown here is derived from an EMBL/GenBank/DDBJ whole genome shotgun (WGS) entry which is preliminary data.</text>
</comment>
<sequence length="576" mass="64419">MERLQHPLRSVSTCPLPTVRMENGKSESSCGFIVVIIPYNTITVVGCIRVFYQKAVVMKSHKTSWLLIFCFLLMGFTACSRVTPADFTPTPSRLAATTSVVSQKTIVSTSTPTASQTPALRPSLTPSATAEVFACPPTVSVPTEALSPLRILYVNENTVWLWDEISRQKTALELPADAVAPHLSPDGRYIAFLSDGQVVSRPEKPLEAIPLRIFDRLENSMLEVGPFASRATHEMYPQAARVYLQLVWQTAAEGERVEALEVQVFAEAWGLGAGNTVGERFRVSLPDGQVETIAPDASSPVAGGEGAFTQNLPVISPDGRFEVFTHPQGVLMRDHQNGEEQVIALEPACPDPEVCYLTGDRAVIWRPDSSGFYTFAAKNAYFDQRAETNFFFVQTTPSIRVEKLTVIRANPWTFSFSPDIRFLAFLNQPDVDNAPPKMYNWVTLTLMDLEQNAQRRYTAGWVLRLPAWNPDSRRFLLTYSPFGGPNPIVKQLALGDVCRPPRELVSVPGQMIMETRWLDTERFLMWTAPQDDTPNRFTAGMYLYNLRSGDEPMEIDGLVQDYDQPYGMRREFVLLK</sequence>
<reference evidence="2" key="1">
    <citation type="journal article" date="2020" name="mSystems">
        <title>Genome- and Community-Level Interaction Insights into Carbon Utilization and Element Cycling Functions of Hydrothermarchaeota in Hydrothermal Sediment.</title>
        <authorList>
            <person name="Zhou Z."/>
            <person name="Liu Y."/>
            <person name="Xu W."/>
            <person name="Pan J."/>
            <person name="Luo Z.H."/>
            <person name="Li M."/>
        </authorList>
    </citation>
    <scope>NUCLEOTIDE SEQUENCE [LARGE SCALE GENOMIC DNA]</scope>
    <source>
        <strain evidence="2">SpSt-556</strain>
    </source>
</reference>
<dbReference type="InterPro" id="IPR011042">
    <property type="entry name" value="6-blade_b-propeller_TolB-like"/>
</dbReference>
<organism evidence="2">
    <name type="scientific">Bellilinea caldifistulae</name>
    <dbReference type="NCBI Taxonomy" id="360411"/>
    <lineage>
        <taxon>Bacteria</taxon>
        <taxon>Bacillati</taxon>
        <taxon>Chloroflexota</taxon>
        <taxon>Anaerolineae</taxon>
        <taxon>Anaerolineales</taxon>
        <taxon>Anaerolineaceae</taxon>
        <taxon>Bellilinea</taxon>
    </lineage>
</organism>
<dbReference type="Gene3D" id="2.120.10.30">
    <property type="entry name" value="TolB, C-terminal domain"/>
    <property type="match status" value="1"/>
</dbReference>
<evidence type="ECO:0008006" key="3">
    <source>
        <dbReference type="Google" id="ProtNLM"/>
    </source>
</evidence>
<feature type="transmembrane region" description="Helical" evidence="1">
    <location>
        <begin position="64"/>
        <end position="83"/>
    </location>
</feature>
<feature type="transmembrane region" description="Helical" evidence="1">
    <location>
        <begin position="31"/>
        <end position="52"/>
    </location>
</feature>
<keyword evidence="1" id="KW-0812">Transmembrane</keyword>
<accession>A0A7C4Q4H1</accession>
<keyword evidence="1" id="KW-0472">Membrane</keyword>
<evidence type="ECO:0000256" key="1">
    <source>
        <dbReference type="SAM" id="Phobius"/>
    </source>
</evidence>
<name>A0A7C4Q4H1_9CHLR</name>
<proteinExistence type="predicted"/>
<protein>
    <recommendedName>
        <fullName evidence="3">Dipeptidylpeptidase IV N-terminal domain-containing protein</fullName>
    </recommendedName>
</protein>
<dbReference type="EMBL" id="DSXR01000059">
    <property type="protein sequence ID" value="HGS87192.1"/>
    <property type="molecule type" value="Genomic_DNA"/>
</dbReference>
<evidence type="ECO:0000313" key="2">
    <source>
        <dbReference type="EMBL" id="HGS87192.1"/>
    </source>
</evidence>
<gene>
    <name evidence="2" type="ORF">ENT17_06180</name>
</gene>
<dbReference type="SUPFAM" id="SSF82171">
    <property type="entry name" value="DPP6 N-terminal domain-like"/>
    <property type="match status" value="1"/>
</dbReference>